<proteinExistence type="inferred from homology"/>
<dbReference type="PRINTS" id="PR00080">
    <property type="entry name" value="SDRFAMILY"/>
</dbReference>
<dbReference type="InterPro" id="IPR002347">
    <property type="entry name" value="SDR_fam"/>
</dbReference>
<gene>
    <name evidence="9" type="primary">fabG</name>
    <name evidence="9" type="ordered locus">CLOAM0253</name>
</gene>
<evidence type="ECO:0000256" key="8">
    <source>
        <dbReference type="RuleBase" id="RU366074"/>
    </source>
</evidence>
<dbReference type="EMBL" id="CU466930">
    <property type="protein sequence ID" value="CAO80160.1"/>
    <property type="molecule type" value="Genomic_DNA"/>
</dbReference>
<evidence type="ECO:0000313" key="9">
    <source>
        <dbReference type="EMBL" id="CAO80160.1"/>
    </source>
</evidence>
<dbReference type="RefSeq" id="WP_015424021.1">
    <property type="nucleotide sequence ID" value="NC_020449.1"/>
</dbReference>
<sequence>MNWDFSDKVIVITGAGRGIGFSLATAFGEAKAKVIIIDISAGTVEKAVAELKTKGFQVYGYVGNVTDSVNIENIFADIVDKYGTIDCLINNAGITRDNLLIRMKEEDWQMVMDVNLKGSFICTQKAFKYMMRNRNGCIINIASVIGITGNSGQANYAASKGGLIAFTKSCAKEFGSRNIRVNAVAPGFIETEMTASLSPEIRAEYAKAIPLQKMGTPKDVANVCLFLASDAGSYITGQTVAVDGGLTMH</sequence>
<feature type="binding site" evidence="7">
    <location>
        <begin position="64"/>
        <end position="65"/>
    </location>
    <ligand>
        <name>NADP(+)</name>
        <dbReference type="ChEBI" id="CHEBI:58349"/>
    </ligand>
</feature>
<evidence type="ECO:0000256" key="5">
    <source>
        <dbReference type="ARBA" id="ARBA00048508"/>
    </source>
</evidence>
<dbReference type="InterPro" id="IPR011284">
    <property type="entry name" value="3oxo_ACP_reduc"/>
</dbReference>
<keyword evidence="4 8" id="KW-0560">Oxidoreductase</keyword>
<comment type="pathway">
    <text evidence="8">Lipid metabolism; fatty acid biosynthesis.</text>
</comment>
<evidence type="ECO:0000256" key="7">
    <source>
        <dbReference type="PIRSR" id="PIRSR611284-2"/>
    </source>
</evidence>
<feature type="binding site" evidence="7">
    <location>
        <begin position="156"/>
        <end position="160"/>
    </location>
    <ligand>
        <name>NADP(+)</name>
        <dbReference type="ChEBI" id="CHEBI:58349"/>
    </ligand>
</feature>
<accession>B0VFA8</accession>
<reference evidence="9 10" key="1">
    <citation type="journal article" date="2008" name="J. Bacteriol.">
        <title>'Candidatus Cloacamonas acidaminovorans': genome sequence reconstruction provides a first glimpse of a new bacterial division.</title>
        <authorList>
            <person name="Pelletier E."/>
            <person name="Kreimeyer A."/>
            <person name="Bocs S."/>
            <person name="Rouy Z."/>
            <person name="Gyapay G."/>
            <person name="Chouari R."/>
            <person name="Riviere D."/>
            <person name="Ganesan A."/>
            <person name="Daegelen P."/>
            <person name="Sghir A."/>
            <person name="Cohen G.N."/>
            <person name="Medigue C."/>
            <person name="Weissenbach J."/>
            <person name="Le Paslier D."/>
        </authorList>
    </citation>
    <scope>NUCLEOTIDE SEQUENCE [LARGE SCALE GENOMIC DNA]</scope>
    <source>
        <strain evidence="10">Evry</strain>
    </source>
</reference>
<dbReference type="EC" id="1.1.1.100" evidence="8"/>
<dbReference type="KEGG" id="caci:CLOAM0253"/>
<dbReference type="GO" id="GO:0006633">
    <property type="term" value="P:fatty acid biosynthetic process"/>
    <property type="evidence" value="ECO:0007669"/>
    <property type="project" value="UniProtKB-UniPathway"/>
</dbReference>
<dbReference type="GO" id="GO:0004316">
    <property type="term" value="F:3-oxoacyl-[acyl-carrier-protein] reductase (NADPH) activity"/>
    <property type="evidence" value="ECO:0007669"/>
    <property type="project" value="UniProtKB-UniRule"/>
</dbReference>
<dbReference type="Gene3D" id="3.40.50.720">
    <property type="entry name" value="NAD(P)-binding Rossmann-like Domain"/>
    <property type="match status" value="1"/>
</dbReference>
<protein>
    <recommendedName>
        <fullName evidence="8">3-oxoacyl-[acyl-carrier-protein] reductase</fullName>
        <ecNumber evidence="8">1.1.1.100</ecNumber>
    </recommendedName>
</protein>
<evidence type="ECO:0000256" key="1">
    <source>
        <dbReference type="ARBA" id="ARBA00002607"/>
    </source>
</evidence>
<organism evidence="9 10">
    <name type="scientific">Cloacimonas acidaminovorans (strain Evry)</name>
    <dbReference type="NCBI Taxonomy" id="459349"/>
    <lineage>
        <taxon>Bacteria</taxon>
        <taxon>Pseudomonadati</taxon>
        <taxon>Candidatus Cloacimonadota</taxon>
        <taxon>Candidatus Cloacimonadia</taxon>
        <taxon>Candidatus Cloacimonadales</taxon>
        <taxon>Candidatus Cloacimonadaceae</taxon>
        <taxon>Candidatus Cloacimonas</taxon>
    </lineage>
</organism>
<keyword evidence="8" id="KW-0275">Fatty acid biosynthesis</keyword>
<keyword evidence="10" id="KW-1185">Reference proteome</keyword>
<keyword evidence="8" id="KW-0444">Lipid biosynthesis</keyword>
<dbReference type="SUPFAM" id="SSF51735">
    <property type="entry name" value="NAD(P)-binding Rossmann-fold domains"/>
    <property type="match status" value="1"/>
</dbReference>
<dbReference type="HOGENOM" id="CLU_010194_1_3_0"/>
<dbReference type="eggNOG" id="COG1028">
    <property type="taxonomic scope" value="Bacteria"/>
</dbReference>
<feature type="binding site" evidence="7">
    <location>
        <position position="91"/>
    </location>
    <ligand>
        <name>NADP(+)</name>
        <dbReference type="ChEBI" id="CHEBI:58349"/>
    </ligand>
</feature>
<dbReference type="PRINTS" id="PR00081">
    <property type="entry name" value="GDHRDH"/>
</dbReference>
<keyword evidence="3 7" id="KW-0521">NADP</keyword>
<dbReference type="InterPro" id="IPR036291">
    <property type="entry name" value="NAD(P)-bd_dom_sf"/>
</dbReference>
<evidence type="ECO:0000256" key="4">
    <source>
        <dbReference type="ARBA" id="ARBA00023002"/>
    </source>
</evidence>
<comment type="catalytic activity">
    <reaction evidence="5 8">
        <text>a (3R)-hydroxyacyl-[ACP] + NADP(+) = a 3-oxoacyl-[ACP] + NADPH + H(+)</text>
        <dbReference type="Rhea" id="RHEA:17397"/>
        <dbReference type="Rhea" id="RHEA-COMP:9916"/>
        <dbReference type="Rhea" id="RHEA-COMP:9945"/>
        <dbReference type="ChEBI" id="CHEBI:15378"/>
        <dbReference type="ChEBI" id="CHEBI:57783"/>
        <dbReference type="ChEBI" id="CHEBI:58349"/>
        <dbReference type="ChEBI" id="CHEBI:78776"/>
        <dbReference type="ChEBI" id="CHEBI:78827"/>
        <dbReference type="EC" id="1.1.1.100"/>
    </reaction>
</comment>
<feature type="active site" description="Proton acceptor" evidence="6">
    <location>
        <position position="156"/>
    </location>
</feature>
<dbReference type="OrthoDB" id="9803333at2"/>
<keyword evidence="8" id="KW-0276">Fatty acid metabolism</keyword>
<comment type="function">
    <text evidence="1 8">Catalyzes the NADPH-dependent reduction of beta-ketoacyl-ACP substrates to beta-hydroxyacyl-ACP products, the first reductive step in the elongation cycle of fatty acid biosynthesis.</text>
</comment>
<comment type="similarity">
    <text evidence="2 8">Belongs to the short-chain dehydrogenases/reductases (SDR) family.</text>
</comment>
<dbReference type="GO" id="GO:0051287">
    <property type="term" value="F:NAD binding"/>
    <property type="evidence" value="ECO:0007669"/>
    <property type="project" value="UniProtKB-UniRule"/>
</dbReference>
<evidence type="ECO:0000256" key="6">
    <source>
        <dbReference type="PIRSR" id="PIRSR611284-1"/>
    </source>
</evidence>
<dbReference type="Proteomes" id="UP000002019">
    <property type="component" value="Chromosome"/>
</dbReference>
<dbReference type="NCBIfam" id="NF009466">
    <property type="entry name" value="PRK12826.1-2"/>
    <property type="match status" value="1"/>
</dbReference>
<dbReference type="PANTHER" id="PTHR42760">
    <property type="entry name" value="SHORT-CHAIN DEHYDROGENASES/REDUCTASES FAMILY MEMBER"/>
    <property type="match status" value="1"/>
</dbReference>
<evidence type="ECO:0000256" key="3">
    <source>
        <dbReference type="ARBA" id="ARBA00022857"/>
    </source>
</evidence>
<evidence type="ECO:0000313" key="10">
    <source>
        <dbReference type="Proteomes" id="UP000002019"/>
    </source>
</evidence>
<dbReference type="NCBIfam" id="TIGR01830">
    <property type="entry name" value="3oxo_ACP_reduc"/>
    <property type="match status" value="1"/>
</dbReference>
<feature type="binding site" evidence="7">
    <location>
        <position position="189"/>
    </location>
    <ligand>
        <name>NADP(+)</name>
        <dbReference type="ChEBI" id="CHEBI:58349"/>
    </ligand>
</feature>
<dbReference type="NCBIfam" id="NF005559">
    <property type="entry name" value="PRK07231.1"/>
    <property type="match status" value="1"/>
</dbReference>
<dbReference type="AlphaFoldDB" id="B0VFA8"/>
<evidence type="ECO:0000256" key="2">
    <source>
        <dbReference type="ARBA" id="ARBA00006484"/>
    </source>
</evidence>
<dbReference type="FunFam" id="3.40.50.720:FF:000115">
    <property type="entry name" value="3-oxoacyl-[acyl-carrier-protein] reductase FabG"/>
    <property type="match status" value="1"/>
</dbReference>
<dbReference type="Pfam" id="PF13561">
    <property type="entry name" value="adh_short_C2"/>
    <property type="match status" value="1"/>
</dbReference>
<dbReference type="GO" id="GO:0048038">
    <property type="term" value="F:quinone binding"/>
    <property type="evidence" value="ECO:0007669"/>
    <property type="project" value="TreeGrafter"/>
</dbReference>
<keyword evidence="8" id="KW-0443">Lipid metabolism</keyword>
<dbReference type="PANTHER" id="PTHR42760:SF133">
    <property type="entry name" value="3-OXOACYL-[ACYL-CARRIER-PROTEIN] REDUCTASE"/>
    <property type="match status" value="1"/>
</dbReference>
<feature type="binding site" evidence="7">
    <location>
        <begin position="14"/>
        <end position="17"/>
    </location>
    <ligand>
        <name>NADP(+)</name>
        <dbReference type="ChEBI" id="CHEBI:58349"/>
    </ligand>
</feature>
<comment type="subunit">
    <text evidence="8">Homotetramer.</text>
</comment>
<dbReference type="STRING" id="459349.CLOAM0253"/>
<dbReference type="UniPathway" id="UPA00094"/>
<dbReference type="CDD" id="cd05333">
    <property type="entry name" value="BKR_SDR_c"/>
    <property type="match status" value="1"/>
</dbReference>
<name>B0VFA8_CLOAI</name>